<proteinExistence type="predicted"/>
<reference evidence="2 3" key="1">
    <citation type="journal article" date="2015" name="Proc. Natl. Acad. Sci. U.S.A.">
        <title>The resurrection genome of Boea hygrometrica: A blueprint for survival of dehydration.</title>
        <authorList>
            <person name="Xiao L."/>
            <person name="Yang G."/>
            <person name="Zhang L."/>
            <person name="Yang X."/>
            <person name="Zhao S."/>
            <person name="Ji Z."/>
            <person name="Zhou Q."/>
            <person name="Hu M."/>
            <person name="Wang Y."/>
            <person name="Chen M."/>
            <person name="Xu Y."/>
            <person name="Jin H."/>
            <person name="Xiao X."/>
            <person name="Hu G."/>
            <person name="Bao F."/>
            <person name="Hu Y."/>
            <person name="Wan P."/>
            <person name="Li L."/>
            <person name="Deng X."/>
            <person name="Kuang T."/>
            <person name="Xiang C."/>
            <person name="Zhu J.K."/>
            <person name="Oliver M.J."/>
            <person name="He Y."/>
        </authorList>
    </citation>
    <scope>NUCLEOTIDE SEQUENCE [LARGE SCALE GENOMIC DNA]</scope>
    <source>
        <strain evidence="3">cv. XS01</strain>
    </source>
</reference>
<feature type="region of interest" description="Disordered" evidence="1">
    <location>
        <begin position="143"/>
        <end position="191"/>
    </location>
</feature>
<evidence type="ECO:0000256" key="1">
    <source>
        <dbReference type="SAM" id="MobiDB-lite"/>
    </source>
</evidence>
<evidence type="ECO:0000313" key="2">
    <source>
        <dbReference type="EMBL" id="KZV35562.1"/>
    </source>
</evidence>
<feature type="compositionally biased region" description="Gly residues" evidence="1">
    <location>
        <begin position="177"/>
        <end position="191"/>
    </location>
</feature>
<dbReference type="EMBL" id="KV004548">
    <property type="protein sequence ID" value="KZV35562.1"/>
    <property type="molecule type" value="Genomic_DNA"/>
</dbReference>
<name>A0A2Z7BLP4_9LAMI</name>
<gene>
    <name evidence="2" type="ORF">F511_33952</name>
</gene>
<sequence length="191" mass="20905">MMTSAYLLEKAVISNDDVSIADWKKSRISNHDVSISIGEELVSATMTSARHSDANFYSSTSVPIDFVNEETADAQTSMPAAIVSSIDYTDAFAQLKAKLIRFHLSKADNQNMAALVQNDIICKGMQSQIAALSQYLDVVRKKGEMSISRGPPPHDDQSRPSGGRIRSEPQRKRGSGSYRGGGRMRYWLGGS</sequence>
<dbReference type="AlphaFoldDB" id="A0A2Z7BLP4"/>
<evidence type="ECO:0000313" key="3">
    <source>
        <dbReference type="Proteomes" id="UP000250235"/>
    </source>
</evidence>
<organism evidence="2 3">
    <name type="scientific">Dorcoceras hygrometricum</name>
    <dbReference type="NCBI Taxonomy" id="472368"/>
    <lineage>
        <taxon>Eukaryota</taxon>
        <taxon>Viridiplantae</taxon>
        <taxon>Streptophyta</taxon>
        <taxon>Embryophyta</taxon>
        <taxon>Tracheophyta</taxon>
        <taxon>Spermatophyta</taxon>
        <taxon>Magnoliopsida</taxon>
        <taxon>eudicotyledons</taxon>
        <taxon>Gunneridae</taxon>
        <taxon>Pentapetalae</taxon>
        <taxon>asterids</taxon>
        <taxon>lamiids</taxon>
        <taxon>Lamiales</taxon>
        <taxon>Gesneriaceae</taxon>
        <taxon>Didymocarpoideae</taxon>
        <taxon>Trichosporeae</taxon>
        <taxon>Loxocarpinae</taxon>
        <taxon>Dorcoceras</taxon>
    </lineage>
</organism>
<keyword evidence="3" id="KW-1185">Reference proteome</keyword>
<accession>A0A2Z7BLP4</accession>
<protein>
    <submittedName>
        <fullName evidence="2">Zinc finger CCCH domain-containing protein 55-like</fullName>
    </submittedName>
</protein>
<dbReference type="Proteomes" id="UP000250235">
    <property type="component" value="Unassembled WGS sequence"/>
</dbReference>